<feature type="domain" description="Anaphase-promoting complex subunit 5" evidence="2">
    <location>
        <begin position="16"/>
        <end position="50"/>
    </location>
</feature>
<dbReference type="InterPro" id="IPR026000">
    <property type="entry name" value="Apc5_dom"/>
</dbReference>
<evidence type="ECO:0000313" key="4">
    <source>
        <dbReference type="Proteomes" id="UP000011988"/>
    </source>
</evidence>
<evidence type="ECO:0000313" key="3">
    <source>
        <dbReference type="EMBL" id="EMJ97092.1"/>
    </source>
</evidence>
<organism evidence="3 4">
    <name type="scientific">Leptospira alstonii serovar Sichuan str. 79601</name>
    <dbReference type="NCBI Taxonomy" id="1218565"/>
    <lineage>
        <taxon>Bacteria</taxon>
        <taxon>Pseudomonadati</taxon>
        <taxon>Spirochaetota</taxon>
        <taxon>Spirochaetia</taxon>
        <taxon>Leptospirales</taxon>
        <taxon>Leptospiraceae</taxon>
        <taxon>Leptospira</taxon>
    </lineage>
</organism>
<accession>M6CYX9</accession>
<dbReference type="NCBIfam" id="NF047558">
    <property type="entry name" value="TPR_END_plus"/>
    <property type="match status" value="1"/>
</dbReference>
<feature type="repeat" description="TPR" evidence="1">
    <location>
        <begin position="1087"/>
        <end position="1120"/>
    </location>
</feature>
<dbReference type="InterPro" id="IPR019734">
    <property type="entry name" value="TPR_rpt"/>
</dbReference>
<dbReference type="PATRIC" id="fig|1218565.3.peg.692"/>
<gene>
    <name evidence="3" type="ORF">LEP1GSC194_3992</name>
</gene>
<protein>
    <submittedName>
        <fullName evidence="3">Tetratricopeptide repeat protein</fullName>
    </submittedName>
</protein>
<name>M6CYX9_9LEPT</name>
<dbReference type="PROSITE" id="PS50005">
    <property type="entry name" value="TPR"/>
    <property type="match status" value="1"/>
</dbReference>
<evidence type="ECO:0000256" key="1">
    <source>
        <dbReference type="PROSITE-ProRule" id="PRU00339"/>
    </source>
</evidence>
<dbReference type="InterPro" id="IPR011990">
    <property type="entry name" value="TPR-like_helical_dom_sf"/>
</dbReference>
<dbReference type="EMBL" id="ANIK01000012">
    <property type="protein sequence ID" value="EMJ97092.1"/>
    <property type="molecule type" value="Genomic_DNA"/>
</dbReference>
<dbReference type="Gene3D" id="1.25.40.10">
    <property type="entry name" value="Tetratricopeptide repeat domain"/>
    <property type="match status" value="1"/>
</dbReference>
<dbReference type="Pfam" id="PF13181">
    <property type="entry name" value="TPR_8"/>
    <property type="match status" value="1"/>
</dbReference>
<dbReference type="SUPFAM" id="SSF48452">
    <property type="entry name" value="TPR-like"/>
    <property type="match status" value="1"/>
</dbReference>
<proteinExistence type="predicted"/>
<dbReference type="AlphaFoldDB" id="M6CYX9"/>
<reference evidence="3 4" key="1">
    <citation type="submission" date="2013-01" db="EMBL/GenBank/DDBJ databases">
        <authorList>
            <person name="Harkins D.M."/>
            <person name="Durkin A.S."/>
            <person name="Brinkac L.M."/>
            <person name="Haft D.H."/>
            <person name="Selengut J.D."/>
            <person name="Sanka R."/>
            <person name="DePew J."/>
            <person name="Purushe J."/>
            <person name="Galloway R.L."/>
            <person name="Vinetz J.M."/>
            <person name="Sutton G.G."/>
            <person name="Nierman W.C."/>
            <person name="Fouts D.E."/>
        </authorList>
    </citation>
    <scope>NUCLEOTIDE SEQUENCE [LARGE SCALE GENOMIC DNA]</scope>
    <source>
        <strain evidence="3 4">79601</strain>
    </source>
</reference>
<keyword evidence="1" id="KW-0802">TPR repeat</keyword>
<dbReference type="Pfam" id="PF12862">
    <property type="entry name" value="ANAPC5"/>
    <property type="match status" value="1"/>
</dbReference>
<dbReference type="Proteomes" id="UP000011988">
    <property type="component" value="Unassembled WGS sequence"/>
</dbReference>
<evidence type="ECO:0000259" key="2">
    <source>
        <dbReference type="Pfam" id="PF12862"/>
    </source>
</evidence>
<dbReference type="RefSeq" id="WP_020772283.1">
    <property type="nucleotide sequence ID" value="NZ_ANIK01000012.1"/>
</dbReference>
<comment type="caution">
    <text evidence="3">The sequence shown here is derived from an EMBL/GenBank/DDBJ whole genome shotgun (WGS) entry which is preliminary data.</text>
</comment>
<dbReference type="OrthoDB" id="343041at2"/>
<sequence length="1149" mass="135861">MIFRPADFRKETIPEYYTHYLERLQNYDFEGAMNLLEEIFKDERNQKKKGKPADHLREERGEKDRSLYELFQEMIRQFHFAESLPDRVDRILKTLEESLTEENLRSHRFKPFNGFLFKMSDDEFCSATLDSIHFDSENGKTSRVFGLNHEIIRYTDSYPSGESSEDEEETSSEAYDFIYALEEGEYPISYLGETIPGKDLHVHIKLLLFAKMIREIVEELLLDERFAKFPKAFPFYVLVNSEDCYDYTQERFLLEILPTIELESLRDNPHFTLYETSSQVENYSSVTDEFLFSVEFLNQPKSKEFQNLLEIADSNPEFKTFLEKSALVLLHSNNDDEEFSDSDFEEDWNDGKFSDDNKLLKEKIKDFTPQEFVCFFWKLAEVNPSHLENAVNFQNEVFSLSPPELTDLYEKAIPNIQNFSYNLLQSYLEIPENRKEKFRPAFESALDRMKTLPHPAFKIRAMEIEARLRSNRFEDENPLYLDPPDELIDLMIELIRCMPEEFPWFGESWDFIFEERLLPLGKKAKRAVPAVIKVMERYDYEDATRNLAPVLYEIGCEDIPPLVHELHKENEFYMEEFYDRWAGQAPAIRWSHLSDRFQHFPEDFARSETWEDLLYDSEPGFSLYYENIEKETRIFSFLLTALKNDPKDILRRFALFYSEKKGKTAKKNRGRFFQIVSDMTELLNLLKPHIKLNREQKFALECGVSAKAIESFLYEKPDTLDLLDRTLSEISKNPLLFFLKVNYLEKKKGIKQALEELRLALPILWEDDLVVTKAFFLYLLFPDQNWERISFGKLYAFYKKVRTAFQDLFFADGKFIADLNSFKTDLFSDILKKEYSKIEIEFQKTWIKNQTEEYETLEKLDSLPENELVLFLKPGNLSLNLSIASKLLKNSENFSKELLQLLEWETEEVSVLQILKLFYQNPVLKEELFQNPIFQKHLAFFIKEYEDVSPKELAKSVFSKFREIRNSSVIVEAVKDLDRDTIVYCFLSVYWAFQNENKLNELESITDQILKKSDSKKPEYVLIAANLGVLQTEIGDLDKAKQTFDSLFSMDWSRFDYQKDETSSFMDKIFGEDLDEQYSKIFKKYFALAKFNAACLYSRLGDAETSVSYLKEAIRLDPDVYDKQKILSEKDFLNLADLEIYQEFLNSLN</sequence>